<keyword evidence="1" id="KW-0732">Signal</keyword>
<reference evidence="3" key="1">
    <citation type="journal article" date="2019" name="Int. J. Syst. Evol. Microbiol.">
        <title>The Global Catalogue of Microorganisms (GCM) 10K type strain sequencing project: providing services to taxonomists for standard genome sequencing and annotation.</title>
        <authorList>
            <consortium name="The Broad Institute Genomics Platform"/>
            <consortium name="The Broad Institute Genome Sequencing Center for Infectious Disease"/>
            <person name="Wu L."/>
            <person name="Ma J."/>
        </authorList>
    </citation>
    <scope>NUCLEOTIDE SEQUENCE [LARGE SCALE GENOMIC DNA]</scope>
    <source>
        <strain evidence="3">CGMCC 4.7106</strain>
    </source>
</reference>
<feature type="signal peptide" evidence="1">
    <location>
        <begin position="1"/>
        <end position="22"/>
    </location>
</feature>
<dbReference type="Proteomes" id="UP001597375">
    <property type="component" value="Unassembled WGS sequence"/>
</dbReference>
<comment type="caution">
    <text evidence="2">The sequence shown here is derived from an EMBL/GenBank/DDBJ whole genome shotgun (WGS) entry which is preliminary data.</text>
</comment>
<keyword evidence="3" id="KW-1185">Reference proteome</keyword>
<dbReference type="RefSeq" id="WP_386821516.1">
    <property type="nucleotide sequence ID" value="NZ_JBHUIT010000034.1"/>
</dbReference>
<evidence type="ECO:0000313" key="3">
    <source>
        <dbReference type="Proteomes" id="UP001597375"/>
    </source>
</evidence>
<protein>
    <recommendedName>
        <fullName evidence="4">Transporter</fullName>
    </recommendedName>
</protein>
<organism evidence="2 3">
    <name type="scientific">Luteolibacter algae</name>
    <dbReference type="NCBI Taxonomy" id="454151"/>
    <lineage>
        <taxon>Bacteria</taxon>
        <taxon>Pseudomonadati</taxon>
        <taxon>Verrucomicrobiota</taxon>
        <taxon>Verrucomicrobiia</taxon>
        <taxon>Verrucomicrobiales</taxon>
        <taxon>Verrucomicrobiaceae</taxon>
        <taxon>Luteolibacter</taxon>
    </lineage>
</organism>
<proteinExistence type="predicted"/>
<evidence type="ECO:0000256" key="1">
    <source>
        <dbReference type="SAM" id="SignalP"/>
    </source>
</evidence>
<name>A0ABW5DAC5_9BACT</name>
<sequence>MKPNSLGIALGLLGLVSTTVHAGSKNNGNNGSFLVDPSPEGPWFRATLTAGFESLHVYRGVDSSSGNPIAWEAIDLDFFDHVHLNLFNGNSFNGEYGELTPSAYLYHDFGPYTASAGMIWYHFPGEDGIDSEEYFFNLTRDLSAGFATSAWFSYNARSNGWYHEVKLSHSLELSKSTTLVSYGVLGYSENYRTGGNGLDNLTFAVGLPVTLAEGLTVKPLAGYSFALDALDTDNEAWVGLNLSYTF</sequence>
<evidence type="ECO:0008006" key="4">
    <source>
        <dbReference type="Google" id="ProtNLM"/>
    </source>
</evidence>
<feature type="chain" id="PRO_5045379766" description="Transporter" evidence="1">
    <location>
        <begin position="23"/>
        <end position="246"/>
    </location>
</feature>
<evidence type="ECO:0000313" key="2">
    <source>
        <dbReference type="EMBL" id="MFD2258073.1"/>
    </source>
</evidence>
<dbReference type="EMBL" id="JBHUIT010000034">
    <property type="protein sequence ID" value="MFD2258073.1"/>
    <property type="molecule type" value="Genomic_DNA"/>
</dbReference>
<accession>A0ABW5DAC5</accession>
<gene>
    <name evidence="2" type="ORF">ACFSSA_15435</name>
</gene>